<dbReference type="Gene3D" id="3.40.50.720">
    <property type="entry name" value="NAD(P)-binding Rossmann-like Domain"/>
    <property type="match status" value="1"/>
</dbReference>
<dbReference type="Pfam" id="PF00106">
    <property type="entry name" value="adh_short"/>
    <property type="match status" value="1"/>
</dbReference>
<gene>
    <name evidence="3" type="ORF">T069G_04644</name>
</gene>
<accession>A0A9W9E9F6</accession>
<sequence>MPEHVLVIGATGNIGVSAVKGALNSGRQVLAIVRNQASAEKLYKHVGSTEGIKVIEADATSDTGIKSVVDQVKAGKLPDFQHVYTCVGGEYTNVPLKSITTERLRKNINMSLEANFFAYRDTIEYLQEQGHPDSTWTICTGSQGDMAIFALPAITQGPLFSMATAAARENEKTNVRVNEVYLMFRVEVDEDAAQHGVTSSSEFAANYEGILSNPEIRSSRVRVASPADIKDLKWAKKF</sequence>
<proteinExistence type="inferred from homology"/>
<dbReference type="RefSeq" id="XP_056028712.1">
    <property type="nucleotide sequence ID" value="XM_056171854.1"/>
</dbReference>
<keyword evidence="2" id="KW-0560">Oxidoreductase</keyword>
<evidence type="ECO:0000313" key="4">
    <source>
        <dbReference type="Proteomes" id="UP001140511"/>
    </source>
</evidence>
<dbReference type="InterPro" id="IPR036291">
    <property type="entry name" value="NAD(P)-bd_dom_sf"/>
</dbReference>
<evidence type="ECO:0000256" key="1">
    <source>
        <dbReference type="ARBA" id="ARBA00006484"/>
    </source>
</evidence>
<protein>
    <submittedName>
        <fullName evidence="3">Short chain dehydrogenase domain-containing protein</fullName>
    </submittedName>
</protein>
<dbReference type="Proteomes" id="UP001140511">
    <property type="component" value="Unassembled WGS sequence"/>
</dbReference>
<dbReference type="SUPFAM" id="SSF51735">
    <property type="entry name" value="NAD(P)-binding Rossmann-fold domains"/>
    <property type="match status" value="1"/>
</dbReference>
<comment type="similarity">
    <text evidence="1">Belongs to the short-chain dehydrogenases/reductases (SDR) family.</text>
</comment>
<dbReference type="PANTHER" id="PTHR43669:SF3">
    <property type="entry name" value="ALCOHOL DEHYDROGENASE, PUTATIVE (AFU_ORTHOLOGUE AFUA_3G03445)-RELATED"/>
    <property type="match status" value="1"/>
</dbReference>
<evidence type="ECO:0000256" key="2">
    <source>
        <dbReference type="ARBA" id="ARBA00023002"/>
    </source>
</evidence>
<dbReference type="GO" id="GO:0016491">
    <property type="term" value="F:oxidoreductase activity"/>
    <property type="evidence" value="ECO:0007669"/>
    <property type="project" value="UniProtKB-KW"/>
</dbReference>
<dbReference type="EMBL" id="JAOPEN010000003">
    <property type="protein sequence ID" value="KAJ4859656.1"/>
    <property type="molecule type" value="Genomic_DNA"/>
</dbReference>
<evidence type="ECO:0000313" key="3">
    <source>
        <dbReference type="EMBL" id="KAJ4859656.1"/>
    </source>
</evidence>
<organism evidence="3 4">
    <name type="scientific">Trichoderma breve</name>
    <dbReference type="NCBI Taxonomy" id="2034170"/>
    <lineage>
        <taxon>Eukaryota</taxon>
        <taxon>Fungi</taxon>
        <taxon>Dikarya</taxon>
        <taxon>Ascomycota</taxon>
        <taxon>Pezizomycotina</taxon>
        <taxon>Sordariomycetes</taxon>
        <taxon>Hypocreomycetidae</taxon>
        <taxon>Hypocreales</taxon>
        <taxon>Hypocreaceae</taxon>
        <taxon>Trichoderma</taxon>
    </lineage>
</organism>
<keyword evidence="4" id="KW-1185">Reference proteome</keyword>
<dbReference type="GeneID" id="80866542"/>
<name>A0A9W9E9F6_9HYPO</name>
<dbReference type="InterPro" id="IPR002347">
    <property type="entry name" value="SDR_fam"/>
</dbReference>
<dbReference type="AlphaFoldDB" id="A0A9W9E9F6"/>
<dbReference type="PANTHER" id="PTHR43669">
    <property type="entry name" value="5-KETO-D-GLUCONATE 5-REDUCTASE"/>
    <property type="match status" value="1"/>
</dbReference>
<reference evidence="3" key="1">
    <citation type="submission" date="2022-09" db="EMBL/GenBank/DDBJ databases">
        <title>Chromosome-level assembly of Trichoderma breve T069, a fungus used in development of biopesticide product.</title>
        <authorList>
            <person name="Lin R."/>
            <person name="Liu T."/>
        </authorList>
    </citation>
    <scope>NUCLEOTIDE SEQUENCE</scope>
    <source>
        <strain evidence="3">T069</strain>
    </source>
</reference>
<comment type="caution">
    <text evidence="3">The sequence shown here is derived from an EMBL/GenBank/DDBJ whole genome shotgun (WGS) entry which is preliminary data.</text>
</comment>